<evidence type="ECO:0000256" key="2">
    <source>
        <dbReference type="SAM" id="Phobius"/>
    </source>
</evidence>
<accession>A0A3A9YWU9</accession>
<sequence length="100" mass="10696">MESRKAEPGPGPGVRPAPLLAWLVPLLCLDGGLVALWAATDSTLLLVLYVLVSLTIFATGVASAARWARERGQTEIDEARLNELEPLPPAPAADREEEQP</sequence>
<reference evidence="3 4" key="1">
    <citation type="journal article" date="2014" name="Int. J. Syst. Evol. Microbiol.">
        <title>Streptomyces hoynatensis sp. nov., isolated from deep marine sediment.</title>
        <authorList>
            <person name="Veyisoglu A."/>
            <person name="Sahin N."/>
        </authorList>
    </citation>
    <scope>NUCLEOTIDE SEQUENCE [LARGE SCALE GENOMIC DNA]</scope>
    <source>
        <strain evidence="3 4">KCTC 29097</strain>
    </source>
</reference>
<dbReference type="RefSeq" id="WP_120681704.1">
    <property type="nucleotide sequence ID" value="NZ_RBAL01000012.1"/>
</dbReference>
<keyword evidence="2" id="KW-1133">Transmembrane helix</keyword>
<evidence type="ECO:0000256" key="1">
    <source>
        <dbReference type="SAM" id="MobiDB-lite"/>
    </source>
</evidence>
<keyword evidence="4" id="KW-1185">Reference proteome</keyword>
<gene>
    <name evidence="3" type="ORF">D7294_19940</name>
</gene>
<dbReference type="EMBL" id="RBAL01000012">
    <property type="protein sequence ID" value="RKN39717.1"/>
    <property type="molecule type" value="Genomic_DNA"/>
</dbReference>
<dbReference type="AlphaFoldDB" id="A0A3A9YWU9"/>
<evidence type="ECO:0000313" key="3">
    <source>
        <dbReference type="EMBL" id="RKN39717.1"/>
    </source>
</evidence>
<feature type="transmembrane region" description="Helical" evidence="2">
    <location>
        <begin position="20"/>
        <end position="40"/>
    </location>
</feature>
<feature type="transmembrane region" description="Helical" evidence="2">
    <location>
        <begin position="46"/>
        <end position="65"/>
    </location>
</feature>
<keyword evidence="2" id="KW-0812">Transmembrane</keyword>
<proteinExistence type="predicted"/>
<keyword evidence="2" id="KW-0472">Membrane</keyword>
<name>A0A3A9YWU9_9ACTN</name>
<evidence type="ECO:0000313" key="4">
    <source>
        <dbReference type="Proteomes" id="UP000272474"/>
    </source>
</evidence>
<dbReference type="Proteomes" id="UP000272474">
    <property type="component" value="Unassembled WGS sequence"/>
</dbReference>
<protein>
    <submittedName>
        <fullName evidence="3">Uncharacterized protein</fullName>
    </submittedName>
</protein>
<comment type="caution">
    <text evidence="3">The sequence shown here is derived from an EMBL/GenBank/DDBJ whole genome shotgun (WGS) entry which is preliminary data.</text>
</comment>
<organism evidence="3 4">
    <name type="scientific">Streptomyces hoynatensis</name>
    <dbReference type="NCBI Taxonomy" id="1141874"/>
    <lineage>
        <taxon>Bacteria</taxon>
        <taxon>Bacillati</taxon>
        <taxon>Actinomycetota</taxon>
        <taxon>Actinomycetes</taxon>
        <taxon>Kitasatosporales</taxon>
        <taxon>Streptomycetaceae</taxon>
        <taxon>Streptomyces</taxon>
    </lineage>
</organism>
<feature type="region of interest" description="Disordered" evidence="1">
    <location>
        <begin position="78"/>
        <end position="100"/>
    </location>
</feature>